<dbReference type="Proteomes" id="UP001596501">
    <property type="component" value="Unassembled WGS sequence"/>
</dbReference>
<dbReference type="RefSeq" id="WP_382228315.1">
    <property type="nucleotide sequence ID" value="NZ_JBHTCA010000039.1"/>
</dbReference>
<accession>A0ABW2QSF4</accession>
<dbReference type="EMBL" id="JBHTCA010000039">
    <property type="protein sequence ID" value="MFC7411632.1"/>
    <property type="molecule type" value="Genomic_DNA"/>
</dbReference>
<proteinExistence type="predicted"/>
<dbReference type="Gene3D" id="1.10.1220.10">
    <property type="entry name" value="Met repressor-like"/>
    <property type="match status" value="1"/>
</dbReference>
<evidence type="ECO:0008006" key="3">
    <source>
        <dbReference type="Google" id="ProtNLM"/>
    </source>
</evidence>
<dbReference type="InterPro" id="IPR010985">
    <property type="entry name" value="Ribbon_hlx_hlx"/>
</dbReference>
<protein>
    <recommendedName>
        <fullName evidence="3">Chromosome partitioning protein ParB</fullName>
    </recommendedName>
</protein>
<name>A0ABW2QSF4_9BURK</name>
<sequence>MSKTTTLAKPTLGGKTTSAAALAFAEAGASKSAGSAAAERRTFFAPEGYRRLTVNLREDLHKKLRLAAVEQDCTATEIIERLLIKELTK</sequence>
<dbReference type="SUPFAM" id="SSF47598">
    <property type="entry name" value="Ribbon-helix-helix"/>
    <property type="match status" value="1"/>
</dbReference>
<comment type="caution">
    <text evidence="1">The sequence shown here is derived from an EMBL/GenBank/DDBJ whole genome shotgun (WGS) entry which is preliminary data.</text>
</comment>
<evidence type="ECO:0000313" key="2">
    <source>
        <dbReference type="Proteomes" id="UP001596501"/>
    </source>
</evidence>
<gene>
    <name evidence="1" type="ORF">ACFQPB_22490</name>
</gene>
<evidence type="ECO:0000313" key="1">
    <source>
        <dbReference type="EMBL" id="MFC7411632.1"/>
    </source>
</evidence>
<organism evidence="1 2">
    <name type="scientific">Hydrogenophaga atypica</name>
    <dbReference type="NCBI Taxonomy" id="249409"/>
    <lineage>
        <taxon>Bacteria</taxon>
        <taxon>Pseudomonadati</taxon>
        <taxon>Pseudomonadota</taxon>
        <taxon>Betaproteobacteria</taxon>
        <taxon>Burkholderiales</taxon>
        <taxon>Comamonadaceae</taxon>
        <taxon>Hydrogenophaga</taxon>
    </lineage>
</organism>
<reference evidence="2" key="1">
    <citation type="journal article" date="2019" name="Int. J. Syst. Evol. Microbiol.">
        <title>The Global Catalogue of Microorganisms (GCM) 10K type strain sequencing project: providing services to taxonomists for standard genome sequencing and annotation.</title>
        <authorList>
            <consortium name="The Broad Institute Genomics Platform"/>
            <consortium name="The Broad Institute Genome Sequencing Center for Infectious Disease"/>
            <person name="Wu L."/>
            <person name="Ma J."/>
        </authorList>
    </citation>
    <scope>NUCLEOTIDE SEQUENCE [LARGE SCALE GENOMIC DNA]</scope>
    <source>
        <strain evidence="2">CGMCC 1.12371</strain>
    </source>
</reference>
<dbReference type="InterPro" id="IPR013321">
    <property type="entry name" value="Arc_rbn_hlx_hlx"/>
</dbReference>
<keyword evidence="2" id="KW-1185">Reference proteome</keyword>